<dbReference type="RefSeq" id="WP_156691477.1">
    <property type="nucleotide sequence ID" value="NZ_CP034279.1"/>
</dbReference>
<dbReference type="Gene3D" id="2.30.110.10">
    <property type="entry name" value="Electron Transport, Fmn-binding Protein, Chain A"/>
    <property type="match status" value="1"/>
</dbReference>
<dbReference type="InterPro" id="IPR012349">
    <property type="entry name" value="Split_barrel_FMN-bd"/>
</dbReference>
<dbReference type="Pfam" id="PF01381">
    <property type="entry name" value="HTH_3"/>
    <property type="match status" value="1"/>
</dbReference>
<accession>A0A6I6F1X9</accession>
<feature type="domain" description="HTH cro/C1-type" evidence="1">
    <location>
        <begin position="28"/>
        <end position="82"/>
    </location>
</feature>
<dbReference type="CDD" id="cd00093">
    <property type="entry name" value="HTH_XRE"/>
    <property type="match status" value="1"/>
</dbReference>
<organism evidence="2 3">
    <name type="scientific">Streptomyces ficellus</name>
    <dbReference type="NCBI Taxonomy" id="1977088"/>
    <lineage>
        <taxon>Bacteria</taxon>
        <taxon>Bacillati</taxon>
        <taxon>Actinomycetota</taxon>
        <taxon>Actinomycetes</taxon>
        <taxon>Kitasatosporales</taxon>
        <taxon>Streptomycetaceae</taxon>
        <taxon>Streptomyces</taxon>
    </lineage>
</organism>
<evidence type="ECO:0000313" key="2">
    <source>
        <dbReference type="EMBL" id="QGV77660.1"/>
    </source>
</evidence>
<dbReference type="Proteomes" id="UP000422572">
    <property type="component" value="Chromosome"/>
</dbReference>
<dbReference type="SUPFAM" id="SSF47413">
    <property type="entry name" value="lambda repressor-like DNA-binding domains"/>
    <property type="match status" value="1"/>
</dbReference>
<dbReference type="KEGG" id="sfic:EIZ62_04925"/>
<dbReference type="Pfam" id="PF12900">
    <property type="entry name" value="Pyridox_ox_2"/>
    <property type="match status" value="1"/>
</dbReference>
<sequence>MHEEQLLPGRTAGAQSHGLCRGDIGRRVAARRAQLGLSREEVAVRARSAPGYIQYLEEQPATPGIGFLMRLSDALETSVVELTGGTADLAPGGAHAPLHPELVDLDLDECRTLLGTHGVGHVAVTTHDGPAILPVNYLVTDGEVVFRVASDAGVAPMGGDGRTAFEVDHIDDALCRGWSVQVVGEPHDVTDPEAVRRLDEEAYGTPWADAADAHWVAVTPARVSGRRIDVPYAHGSYPRV</sequence>
<evidence type="ECO:0000313" key="3">
    <source>
        <dbReference type="Proteomes" id="UP000422572"/>
    </source>
</evidence>
<dbReference type="OrthoDB" id="7062584at2"/>
<reference evidence="2 3" key="1">
    <citation type="submission" date="2018-12" db="EMBL/GenBank/DDBJ databases">
        <title>Complete genome sequence of Streptomyces ficellus NRRL8067, the producer of ficellomycin, feldamycin and nojirimycin.</title>
        <authorList>
            <person name="Zhang H."/>
            <person name="Yue R."/>
            <person name="Liu Y."/>
            <person name="Li M."/>
            <person name="Mu H."/>
            <person name="Zhang J."/>
        </authorList>
    </citation>
    <scope>NUCLEOTIDE SEQUENCE [LARGE SCALE GENOMIC DNA]</scope>
    <source>
        <strain evidence="2 3">NRRL 8067</strain>
    </source>
</reference>
<dbReference type="InterPro" id="IPR001387">
    <property type="entry name" value="Cro/C1-type_HTH"/>
</dbReference>
<dbReference type="InterPro" id="IPR024747">
    <property type="entry name" value="Pyridox_Oxase-rel"/>
</dbReference>
<proteinExistence type="predicted"/>
<dbReference type="EMBL" id="CP034279">
    <property type="protein sequence ID" value="QGV77660.1"/>
    <property type="molecule type" value="Genomic_DNA"/>
</dbReference>
<evidence type="ECO:0000259" key="1">
    <source>
        <dbReference type="PROSITE" id="PS50943"/>
    </source>
</evidence>
<dbReference type="SMART" id="SM00530">
    <property type="entry name" value="HTH_XRE"/>
    <property type="match status" value="1"/>
</dbReference>
<keyword evidence="3" id="KW-1185">Reference proteome</keyword>
<dbReference type="GO" id="GO:0003677">
    <property type="term" value="F:DNA binding"/>
    <property type="evidence" value="ECO:0007669"/>
    <property type="project" value="InterPro"/>
</dbReference>
<dbReference type="Gene3D" id="1.10.260.40">
    <property type="entry name" value="lambda repressor-like DNA-binding domains"/>
    <property type="match status" value="1"/>
</dbReference>
<name>A0A6I6F1X9_9ACTN</name>
<dbReference type="InterPro" id="IPR010982">
    <property type="entry name" value="Lambda_DNA-bd_dom_sf"/>
</dbReference>
<dbReference type="SUPFAM" id="SSF50475">
    <property type="entry name" value="FMN-binding split barrel"/>
    <property type="match status" value="1"/>
</dbReference>
<dbReference type="PROSITE" id="PS50943">
    <property type="entry name" value="HTH_CROC1"/>
    <property type="match status" value="1"/>
</dbReference>
<protein>
    <submittedName>
        <fullName evidence="2">Helix-turn-helix domain-containing protein</fullName>
    </submittedName>
</protein>
<dbReference type="AlphaFoldDB" id="A0A6I6F1X9"/>
<gene>
    <name evidence="2" type="ORF">EIZ62_04925</name>
</gene>